<feature type="domain" description="PAS" evidence="1">
    <location>
        <begin position="175"/>
        <end position="245"/>
    </location>
</feature>
<dbReference type="NCBIfam" id="TIGR00229">
    <property type="entry name" value="sensory_box"/>
    <property type="match status" value="1"/>
</dbReference>
<dbReference type="PROSITE" id="PS50887">
    <property type="entry name" value="GGDEF"/>
    <property type="match status" value="1"/>
</dbReference>
<gene>
    <name evidence="5" type="ORF">GCM10011609_79160</name>
</gene>
<dbReference type="Pfam" id="PF00563">
    <property type="entry name" value="EAL"/>
    <property type="match status" value="1"/>
</dbReference>
<evidence type="ECO:0000259" key="2">
    <source>
        <dbReference type="PROSITE" id="PS50113"/>
    </source>
</evidence>
<dbReference type="PROSITE" id="PS50113">
    <property type="entry name" value="PAC"/>
    <property type="match status" value="1"/>
</dbReference>
<dbReference type="InterPro" id="IPR043128">
    <property type="entry name" value="Rev_trsase/Diguanyl_cyclase"/>
</dbReference>
<dbReference type="SUPFAM" id="SSF141868">
    <property type="entry name" value="EAL domain-like"/>
    <property type="match status" value="1"/>
</dbReference>
<dbReference type="InterPro" id="IPR000160">
    <property type="entry name" value="GGDEF_dom"/>
</dbReference>
<name>A0ABQ2IPI5_9PSEU</name>
<dbReference type="PANTHER" id="PTHR44757">
    <property type="entry name" value="DIGUANYLATE CYCLASE DGCP"/>
    <property type="match status" value="1"/>
</dbReference>
<reference evidence="6" key="1">
    <citation type="journal article" date="2019" name="Int. J. Syst. Evol. Microbiol.">
        <title>The Global Catalogue of Microorganisms (GCM) 10K type strain sequencing project: providing services to taxonomists for standard genome sequencing and annotation.</title>
        <authorList>
            <consortium name="The Broad Institute Genomics Platform"/>
            <consortium name="The Broad Institute Genome Sequencing Center for Infectious Disease"/>
            <person name="Wu L."/>
            <person name="Ma J."/>
        </authorList>
    </citation>
    <scope>NUCLEOTIDE SEQUENCE [LARGE SCALE GENOMIC DNA]</scope>
    <source>
        <strain evidence="6">CGMCC 4.7319</strain>
    </source>
</reference>
<evidence type="ECO:0000313" key="6">
    <source>
        <dbReference type="Proteomes" id="UP000597656"/>
    </source>
</evidence>
<evidence type="ECO:0000259" key="4">
    <source>
        <dbReference type="PROSITE" id="PS50887"/>
    </source>
</evidence>
<dbReference type="SMART" id="SM00052">
    <property type="entry name" value="EAL"/>
    <property type="match status" value="1"/>
</dbReference>
<sequence>MGKLPDLRAHCEAALRMSNPSRIPDVTPSPQDNERARVTLAHKWSYRLLGAVAIPLGRDDLDDELRVRLDALCSMLHAEPFATAPIEAAGADLATLGHLGKFGLRCTTEVLGKGLLALPEFQPVSRYAERIALAMGALGTGFTGANAESVLVQQESMQRSLLKAVRDANWNLKESQARFNEVVTSSTNGVLIVGLDGRLLQVNAAIGQILGRTSEELTGTPLLDLIEPSFVETLRESMTDLAAGRTERFRQSQRLLREDGDSAPVTLAASLLRGADDKPMHFVVVVEDGTELALLQSELQRQALHDPLTGLPNRQFFTTQLEIALRKADPEHGITVFHLDLDAFGMLRDSFGGRVVERYLQHVTGRLKALLAAEKVMIARFGGDEFGVLVENTANTPGIDTIMKSINEDLTAEPTFVDGHGVSASMSAGVVHRPGSDEEPLDVLRSAERSLRRAKKGRRGQWELFHAGQDAEERRDDALAVEMPAAWENGEITVRYRPVVRLSDGAVTGVEAEFHWDRPESGALDHDRCADLAEQTGLILPLGGWLLRVAGGQSTWWRQRGQFDQPLAVRLTAHQASDADLVSRVVEVLDQIGVPPEQLMISVPGGVLSVPDAADNVAVLARMGVLTAIDDFGMGPLDFGLLAADLPVRAVRVARGLVKSRSPYVVALLPLLQERGVSVAVEGIDSAEQAQWWFDAGADFATGDHFGVARTPGDFLQELELR</sequence>
<dbReference type="Pfam" id="PF00990">
    <property type="entry name" value="GGDEF"/>
    <property type="match status" value="1"/>
</dbReference>
<dbReference type="Pfam" id="PF00989">
    <property type="entry name" value="PAS"/>
    <property type="match status" value="1"/>
</dbReference>
<dbReference type="InterPro" id="IPR001633">
    <property type="entry name" value="EAL_dom"/>
</dbReference>
<dbReference type="Gene3D" id="3.20.20.450">
    <property type="entry name" value="EAL domain"/>
    <property type="match status" value="1"/>
</dbReference>
<keyword evidence="6" id="KW-1185">Reference proteome</keyword>
<evidence type="ECO:0000259" key="1">
    <source>
        <dbReference type="PROSITE" id="PS50112"/>
    </source>
</evidence>
<evidence type="ECO:0000313" key="5">
    <source>
        <dbReference type="EMBL" id="GGN25076.1"/>
    </source>
</evidence>
<dbReference type="Gene3D" id="3.30.450.20">
    <property type="entry name" value="PAS domain"/>
    <property type="match status" value="1"/>
</dbReference>
<dbReference type="PROSITE" id="PS50883">
    <property type="entry name" value="EAL"/>
    <property type="match status" value="1"/>
</dbReference>
<dbReference type="SUPFAM" id="SSF55073">
    <property type="entry name" value="Nucleotide cyclase"/>
    <property type="match status" value="1"/>
</dbReference>
<dbReference type="InterPro" id="IPR035965">
    <property type="entry name" value="PAS-like_dom_sf"/>
</dbReference>
<dbReference type="SUPFAM" id="SSF55785">
    <property type="entry name" value="PYP-like sensor domain (PAS domain)"/>
    <property type="match status" value="1"/>
</dbReference>
<dbReference type="Gene3D" id="3.30.70.270">
    <property type="match status" value="1"/>
</dbReference>
<dbReference type="EMBL" id="BMNC01000021">
    <property type="protein sequence ID" value="GGN25076.1"/>
    <property type="molecule type" value="Genomic_DNA"/>
</dbReference>
<dbReference type="SMART" id="SM00267">
    <property type="entry name" value="GGDEF"/>
    <property type="match status" value="1"/>
</dbReference>
<comment type="caution">
    <text evidence="5">The sequence shown here is derived from an EMBL/GenBank/DDBJ whole genome shotgun (WGS) entry which is preliminary data.</text>
</comment>
<proteinExistence type="predicted"/>
<dbReference type="InterPro" id="IPR029787">
    <property type="entry name" value="Nucleotide_cyclase"/>
</dbReference>
<dbReference type="CDD" id="cd01949">
    <property type="entry name" value="GGDEF"/>
    <property type="match status" value="1"/>
</dbReference>
<feature type="domain" description="GGDEF" evidence="4">
    <location>
        <begin position="332"/>
        <end position="467"/>
    </location>
</feature>
<feature type="domain" description="EAL" evidence="3">
    <location>
        <begin position="476"/>
        <end position="722"/>
    </location>
</feature>
<accession>A0ABQ2IPI5</accession>
<dbReference type="InterPro" id="IPR052155">
    <property type="entry name" value="Biofilm_reg_signaling"/>
</dbReference>
<dbReference type="InterPro" id="IPR013767">
    <property type="entry name" value="PAS_fold"/>
</dbReference>
<dbReference type="InterPro" id="IPR000014">
    <property type="entry name" value="PAS"/>
</dbReference>
<dbReference type="PANTHER" id="PTHR44757:SF2">
    <property type="entry name" value="BIOFILM ARCHITECTURE MAINTENANCE PROTEIN MBAA"/>
    <property type="match status" value="1"/>
</dbReference>
<dbReference type="PROSITE" id="PS50112">
    <property type="entry name" value="PAS"/>
    <property type="match status" value="1"/>
</dbReference>
<dbReference type="CDD" id="cd00130">
    <property type="entry name" value="PAS"/>
    <property type="match status" value="1"/>
</dbReference>
<dbReference type="CDD" id="cd01948">
    <property type="entry name" value="EAL"/>
    <property type="match status" value="1"/>
</dbReference>
<feature type="domain" description="PAC" evidence="2">
    <location>
        <begin position="249"/>
        <end position="301"/>
    </location>
</feature>
<dbReference type="NCBIfam" id="TIGR00254">
    <property type="entry name" value="GGDEF"/>
    <property type="match status" value="1"/>
</dbReference>
<dbReference type="InterPro" id="IPR035919">
    <property type="entry name" value="EAL_sf"/>
</dbReference>
<dbReference type="Proteomes" id="UP000597656">
    <property type="component" value="Unassembled WGS sequence"/>
</dbReference>
<protein>
    <submittedName>
        <fullName evidence="5">Signal transduction protein</fullName>
    </submittedName>
</protein>
<evidence type="ECO:0000259" key="3">
    <source>
        <dbReference type="PROSITE" id="PS50883"/>
    </source>
</evidence>
<organism evidence="5 6">
    <name type="scientific">Lentzea pudingi</name>
    <dbReference type="NCBI Taxonomy" id="1789439"/>
    <lineage>
        <taxon>Bacteria</taxon>
        <taxon>Bacillati</taxon>
        <taxon>Actinomycetota</taxon>
        <taxon>Actinomycetes</taxon>
        <taxon>Pseudonocardiales</taxon>
        <taxon>Pseudonocardiaceae</taxon>
        <taxon>Lentzea</taxon>
    </lineage>
</organism>
<dbReference type="InterPro" id="IPR000700">
    <property type="entry name" value="PAS-assoc_C"/>
</dbReference>
<dbReference type="SMART" id="SM00091">
    <property type="entry name" value="PAS"/>
    <property type="match status" value="1"/>
</dbReference>